<gene>
    <name evidence="6" type="ORF">M427DRAFT_161677</name>
</gene>
<dbReference type="PANTHER" id="PTHR12770">
    <property type="entry name" value="RUS1 FAMILY PROTEIN C16ORF58"/>
    <property type="match status" value="1"/>
</dbReference>
<evidence type="ECO:0000256" key="2">
    <source>
        <dbReference type="SAM" id="MobiDB-lite"/>
    </source>
</evidence>
<keyword evidence="3" id="KW-0812">Transmembrane</keyword>
<dbReference type="Pfam" id="PF24160">
    <property type="entry name" value="UVB_sens_C"/>
    <property type="match status" value="1"/>
</dbReference>
<organism evidence="6 7">
    <name type="scientific">Gonapodya prolifera (strain JEL478)</name>
    <name type="common">Monoblepharis prolifera</name>
    <dbReference type="NCBI Taxonomy" id="1344416"/>
    <lineage>
        <taxon>Eukaryota</taxon>
        <taxon>Fungi</taxon>
        <taxon>Fungi incertae sedis</taxon>
        <taxon>Chytridiomycota</taxon>
        <taxon>Chytridiomycota incertae sedis</taxon>
        <taxon>Monoblepharidomycetes</taxon>
        <taxon>Monoblepharidales</taxon>
        <taxon>Gonapodyaceae</taxon>
        <taxon>Gonapodya</taxon>
    </lineage>
</organism>
<evidence type="ECO:0000259" key="4">
    <source>
        <dbReference type="Pfam" id="PF04884"/>
    </source>
</evidence>
<keyword evidence="7" id="KW-1185">Reference proteome</keyword>
<dbReference type="EMBL" id="KQ965731">
    <property type="protein sequence ID" value="KXS22006.1"/>
    <property type="molecule type" value="Genomic_DNA"/>
</dbReference>
<name>A0A139AZ50_GONPJ</name>
<dbReference type="AlphaFoldDB" id="A0A139AZ50"/>
<dbReference type="Pfam" id="PF04884">
    <property type="entry name" value="UVB_sens_prot"/>
    <property type="match status" value="1"/>
</dbReference>
<protein>
    <submittedName>
        <fullName evidence="6">DUF647-domain-containing protein</fullName>
    </submittedName>
</protein>
<dbReference type="OrthoDB" id="19606at2759"/>
<proteinExistence type="inferred from homology"/>
<dbReference type="PANTHER" id="PTHR12770:SF22">
    <property type="entry name" value="PROTEIN ROOT UVB SENSITIVE 1, CHLOROPLASTIC"/>
    <property type="match status" value="1"/>
</dbReference>
<feature type="transmembrane region" description="Helical" evidence="3">
    <location>
        <begin position="354"/>
        <end position="376"/>
    </location>
</feature>
<keyword evidence="3" id="KW-1133">Transmembrane helix</keyword>
<evidence type="ECO:0000313" key="7">
    <source>
        <dbReference type="Proteomes" id="UP000070544"/>
    </source>
</evidence>
<feature type="transmembrane region" description="Helical" evidence="3">
    <location>
        <begin position="213"/>
        <end position="233"/>
    </location>
</feature>
<evidence type="ECO:0000259" key="5">
    <source>
        <dbReference type="Pfam" id="PF24160"/>
    </source>
</evidence>
<evidence type="ECO:0000256" key="3">
    <source>
        <dbReference type="SAM" id="Phobius"/>
    </source>
</evidence>
<comment type="similarity">
    <text evidence="1">Belongs to the RUS1 family.</text>
</comment>
<evidence type="ECO:0000313" key="6">
    <source>
        <dbReference type="EMBL" id="KXS22006.1"/>
    </source>
</evidence>
<keyword evidence="3" id="KW-0472">Membrane</keyword>
<feature type="compositionally biased region" description="Polar residues" evidence="2">
    <location>
        <begin position="153"/>
        <end position="176"/>
    </location>
</feature>
<feature type="transmembrane region" description="Helical" evidence="3">
    <location>
        <begin position="383"/>
        <end position="402"/>
    </location>
</feature>
<feature type="transmembrane region" description="Helical" evidence="3">
    <location>
        <begin position="239"/>
        <end position="260"/>
    </location>
</feature>
<dbReference type="OMA" id="WRILQRF"/>
<sequence length="609" mass="66443">MLLYSSPTRLIPFRDLPRSFVGCNMSSGNTFARTAIESLKWHFQREFRTGTQVYLFLSQTSARDGGKGGGNLEAPLHKSHQQPVPRFILRQTVRRATRLDDGSEATAGGWTLAELKQRPSADELQNSDGNSTRAKEHSGEGNAYAWTFHSSRKSGQNETDLLGTTSKETSNPSTTSLHTLPVSAIRRMLFAVRGAILAGFFPKDYPHSVKPQYFGFVVWGLLNNVVGTIMGVLSTQALMMALGFGAATSAGLSAGINWVIKDGIGQLGGVIYASVMNSKFDSEPKRFRWTSTILLHAATVLELLTPMFPHLFVPAASLSNIGKNIGWLALGASKAAIQKTMLVRDNLGDVTGKAGAQSTFAGLLGTALGVLISYAFPPTSPTALLGLFVPLSASSMFCIYMSSTTVVCETLNLQRGERIARAWLESAGDAQKRQFDSTLVRTVPSPETVSSAETFLVKYRSLFTVPLELEPLVEQRLPYIDVDSFSEMAATGGYYFTAVATGKGGRRGWRSCTAEVTVEDAAPTVCLWYSSTATSGDVIRGFYHACVLRWALEQDGAARSLEERRQTERRAREFVESTADQFIEQLDEAGWSIDDEFLGEAGRRIEVVR</sequence>
<dbReference type="InterPro" id="IPR006968">
    <property type="entry name" value="RUS_fam"/>
</dbReference>
<feature type="domain" description="Protein root UVB sensitive/RUS" evidence="4">
    <location>
        <begin position="193"/>
        <end position="426"/>
    </location>
</feature>
<feature type="domain" description="Root UVB sensitive protein C-terminal" evidence="5">
    <location>
        <begin position="518"/>
        <end position="599"/>
    </location>
</feature>
<feature type="region of interest" description="Disordered" evidence="2">
    <location>
        <begin position="98"/>
        <end position="176"/>
    </location>
</feature>
<feature type="compositionally biased region" description="Polar residues" evidence="2">
    <location>
        <begin position="123"/>
        <end position="132"/>
    </location>
</feature>
<dbReference type="InterPro" id="IPR055412">
    <property type="entry name" value="UVB_sens_C"/>
</dbReference>
<accession>A0A139AZ50</accession>
<dbReference type="InterPro" id="IPR054549">
    <property type="entry name" value="UVB_sens_RUS_dom"/>
</dbReference>
<dbReference type="Proteomes" id="UP000070544">
    <property type="component" value="Unassembled WGS sequence"/>
</dbReference>
<reference evidence="6 7" key="1">
    <citation type="journal article" date="2015" name="Genome Biol. Evol.">
        <title>Phylogenomic analyses indicate that early fungi evolved digesting cell walls of algal ancestors of land plants.</title>
        <authorList>
            <person name="Chang Y."/>
            <person name="Wang S."/>
            <person name="Sekimoto S."/>
            <person name="Aerts A.L."/>
            <person name="Choi C."/>
            <person name="Clum A."/>
            <person name="LaButti K.M."/>
            <person name="Lindquist E.A."/>
            <person name="Yee Ngan C."/>
            <person name="Ohm R.A."/>
            <person name="Salamov A.A."/>
            <person name="Grigoriev I.V."/>
            <person name="Spatafora J.W."/>
            <person name="Berbee M.L."/>
        </authorList>
    </citation>
    <scope>NUCLEOTIDE SEQUENCE [LARGE SCALE GENOMIC DNA]</scope>
    <source>
        <strain evidence="6 7">JEL478</strain>
    </source>
</reference>
<evidence type="ECO:0000256" key="1">
    <source>
        <dbReference type="ARBA" id="ARBA00007558"/>
    </source>
</evidence>